<dbReference type="RefSeq" id="XP_022082384.1">
    <property type="nucleotide sequence ID" value="XM_022226692.1"/>
</dbReference>
<evidence type="ECO:0000259" key="2">
    <source>
        <dbReference type="Pfam" id="PF01326"/>
    </source>
</evidence>
<dbReference type="InterPro" id="IPR051549">
    <property type="entry name" value="PEP_Utilizing_Enz"/>
</dbReference>
<dbReference type="InterPro" id="IPR002192">
    <property type="entry name" value="PPDK_AMP/ATP-bd"/>
</dbReference>
<evidence type="ECO:0000313" key="3">
    <source>
        <dbReference type="Proteomes" id="UP000694845"/>
    </source>
</evidence>
<dbReference type="GO" id="GO:0016301">
    <property type="term" value="F:kinase activity"/>
    <property type="evidence" value="ECO:0007669"/>
    <property type="project" value="InterPro"/>
</dbReference>
<comment type="similarity">
    <text evidence="1">Belongs to the PEP-utilizing enzyme family.</text>
</comment>
<dbReference type="SUPFAM" id="SSF56059">
    <property type="entry name" value="Glutathione synthetase ATP-binding domain-like"/>
    <property type="match status" value="1"/>
</dbReference>
<proteinExistence type="inferred from homology"/>
<dbReference type="InterPro" id="IPR013815">
    <property type="entry name" value="ATP_grasp_subdomain_1"/>
</dbReference>
<organism evidence="3 4">
    <name type="scientific">Acanthaster planci</name>
    <name type="common">Crown-of-thorns starfish</name>
    <dbReference type="NCBI Taxonomy" id="133434"/>
    <lineage>
        <taxon>Eukaryota</taxon>
        <taxon>Metazoa</taxon>
        <taxon>Echinodermata</taxon>
        <taxon>Eleutherozoa</taxon>
        <taxon>Asterozoa</taxon>
        <taxon>Asteroidea</taxon>
        <taxon>Valvatacea</taxon>
        <taxon>Valvatida</taxon>
        <taxon>Acanthasteridae</taxon>
        <taxon>Acanthaster</taxon>
    </lineage>
</organism>
<dbReference type="PANTHER" id="PTHR43615">
    <property type="entry name" value="PHOSPHOENOLPYRUVATE SYNTHASE-RELATED"/>
    <property type="match status" value="1"/>
</dbReference>
<dbReference type="PANTHER" id="PTHR43615:SF1">
    <property type="entry name" value="PPDK_N DOMAIN-CONTAINING PROTEIN"/>
    <property type="match status" value="1"/>
</dbReference>
<reference evidence="4" key="1">
    <citation type="submission" date="2025-08" db="UniProtKB">
        <authorList>
            <consortium name="RefSeq"/>
        </authorList>
    </citation>
    <scope>IDENTIFICATION</scope>
</reference>
<protein>
    <submittedName>
        <fullName evidence="4">Uncharacterized protein LOC110974810</fullName>
    </submittedName>
</protein>
<name>A0A8B7XNJ4_ACAPL</name>
<dbReference type="Pfam" id="PF01326">
    <property type="entry name" value="PPDK_N"/>
    <property type="match status" value="1"/>
</dbReference>
<dbReference type="OrthoDB" id="6123450at2759"/>
<dbReference type="KEGG" id="aplc:110974810"/>
<dbReference type="Gene3D" id="3.30.1490.20">
    <property type="entry name" value="ATP-grasp fold, A domain"/>
    <property type="match status" value="1"/>
</dbReference>
<evidence type="ECO:0000313" key="4">
    <source>
        <dbReference type="RefSeq" id="XP_022082384.1"/>
    </source>
</evidence>
<feature type="domain" description="Pyruvate phosphate dikinase AMP/ATP-binding" evidence="2">
    <location>
        <begin position="5"/>
        <end position="91"/>
    </location>
</feature>
<keyword evidence="3" id="KW-1185">Reference proteome</keyword>
<accession>A0A8B7XNJ4</accession>
<gene>
    <name evidence="4" type="primary">LOC110974810</name>
</gene>
<dbReference type="GO" id="GO:0005524">
    <property type="term" value="F:ATP binding"/>
    <property type="evidence" value="ECO:0007669"/>
    <property type="project" value="InterPro"/>
</dbReference>
<dbReference type="Proteomes" id="UP000694845">
    <property type="component" value="Unplaced"/>
</dbReference>
<sequence>MKRTTALIAKTDISDRLKAEIDGMVAEIFDDAEGSKMYAVRSSAVGEDTSLTSAAGQMDTFPGINGMEKLFEAIPECWASNFSFQAVQYRR</sequence>
<evidence type="ECO:0000256" key="1">
    <source>
        <dbReference type="ARBA" id="ARBA00007837"/>
    </source>
</evidence>
<dbReference type="AlphaFoldDB" id="A0A8B7XNJ4"/>
<dbReference type="GeneID" id="110974810"/>